<keyword evidence="4" id="KW-1185">Reference proteome</keyword>
<name>A0A562M157_9GAMM</name>
<feature type="domain" description="Prokaryotic-type class I peptide chain release factors" evidence="2">
    <location>
        <begin position="21"/>
        <end position="37"/>
    </location>
</feature>
<evidence type="ECO:0000313" key="3">
    <source>
        <dbReference type="EMBL" id="TWI13610.1"/>
    </source>
</evidence>
<dbReference type="Gene3D" id="3.30.160.20">
    <property type="match status" value="1"/>
</dbReference>
<dbReference type="PANTHER" id="PTHR47814">
    <property type="entry name" value="PEPTIDYL-TRNA HYDROLASE ARFB"/>
    <property type="match status" value="1"/>
</dbReference>
<evidence type="ECO:0000256" key="1">
    <source>
        <dbReference type="SAM" id="MobiDB-lite"/>
    </source>
</evidence>
<dbReference type="InterPro" id="IPR000352">
    <property type="entry name" value="Pep_chain_release_fac_I"/>
</dbReference>
<dbReference type="OrthoDB" id="9815709at2"/>
<dbReference type="EMBL" id="VLKP01000002">
    <property type="protein sequence ID" value="TWI13610.1"/>
    <property type="molecule type" value="Genomic_DNA"/>
</dbReference>
<dbReference type="GO" id="GO:0003747">
    <property type="term" value="F:translation release factor activity"/>
    <property type="evidence" value="ECO:0007669"/>
    <property type="project" value="InterPro"/>
</dbReference>
<dbReference type="GO" id="GO:0043022">
    <property type="term" value="F:ribosome binding"/>
    <property type="evidence" value="ECO:0007669"/>
    <property type="project" value="TreeGrafter"/>
</dbReference>
<feature type="compositionally biased region" description="Basic and acidic residues" evidence="1">
    <location>
        <begin position="118"/>
        <end position="139"/>
    </location>
</feature>
<feature type="region of interest" description="Disordered" evidence="1">
    <location>
        <begin position="113"/>
        <end position="139"/>
    </location>
</feature>
<reference evidence="3 4" key="1">
    <citation type="journal article" date="2015" name="Stand. Genomic Sci.">
        <title>Genomic Encyclopedia of Bacterial and Archaeal Type Strains, Phase III: the genomes of soil and plant-associated and newly described type strains.</title>
        <authorList>
            <person name="Whitman W.B."/>
            <person name="Woyke T."/>
            <person name="Klenk H.P."/>
            <person name="Zhou Y."/>
            <person name="Lilburn T.G."/>
            <person name="Beck B.J."/>
            <person name="De Vos P."/>
            <person name="Vandamme P."/>
            <person name="Eisen J.A."/>
            <person name="Garrity G."/>
            <person name="Hugenholtz P."/>
            <person name="Kyrpides N.C."/>
        </authorList>
    </citation>
    <scope>NUCLEOTIDE SEQUENCE [LARGE SCALE GENOMIC DNA]</scope>
    <source>
        <strain evidence="3 4">CGMCC 1.10136</strain>
    </source>
</reference>
<dbReference type="SUPFAM" id="SSF110916">
    <property type="entry name" value="Peptidyl-tRNA hydrolase domain-like"/>
    <property type="match status" value="1"/>
</dbReference>
<proteinExistence type="predicted"/>
<dbReference type="GO" id="GO:0072344">
    <property type="term" value="P:rescue of stalled ribosome"/>
    <property type="evidence" value="ECO:0007669"/>
    <property type="project" value="TreeGrafter"/>
</dbReference>
<accession>A0A562M157</accession>
<evidence type="ECO:0000259" key="2">
    <source>
        <dbReference type="PROSITE" id="PS00745"/>
    </source>
</evidence>
<evidence type="ECO:0000313" key="4">
    <source>
        <dbReference type="Proteomes" id="UP000316471"/>
    </source>
</evidence>
<dbReference type="FunFam" id="3.30.160.20:FF:000046">
    <property type="entry name" value="Peptidyl-tRNA hydrolase ICT1"/>
    <property type="match status" value="1"/>
</dbReference>
<protein>
    <submittedName>
        <fullName evidence="3">Ribosome-associated protein</fullName>
    </submittedName>
</protein>
<dbReference type="GO" id="GO:0004045">
    <property type="term" value="F:peptidyl-tRNA hydrolase activity"/>
    <property type="evidence" value="ECO:0007669"/>
    <property type="project" value="TreeGrafter"/>
</dbReference>
<gene>
    <name evidence="3" type="ORF">IP93_00773</name>
</gene>
<dbReference type="PROSITE" id="PS00745">
    <property type="entry name" value="RF_PROK_I"/>
    <property type="match status" value="1"/>
</dbReference>
<dbReference type="NCBIfam" id="NF006718">
    <property type="entry name" value="PRK09256.1"/>
    <property type="match status" value="1"/>
</dbReference>
<organism evidence="3 4">
    <name type="scientific">Aerolutibacter ruishenii</name>
    <dbReference type="NCBI Taxonomy" id="686800"/>
    <lineage>
        <taxon>Bacteria</taxon>
        <taxon>Pseudomonadati</taxon>
        <taxon>Pseudomonadota</taxon>
        <taxon>Gammaproteobacteria</taxon>
        <taxon>Lysobacterales</taxon>
        <taxon>Lysobacteraceae</taxon>
        <taxon>Aerolutibacter</taxon>
    </lineage>
</organism>
<dbReference type="Proteomes" id="UP000316471">
    <property type="component" value="Unassembled WGS sequence"/>
</dbReference>
<dbReference type="AlphaFoldDB" id="A0A562M157"/>
<dbReference type="Pfam" id="PF00472">
    <property type="entry name" value="RF-1"/>
    <property type="match status" value="1"/>
</dbReference>
<sequence>MLRVGPNVEIADDELVERFVRAAGPGGQNVNKVATAVELRFDIAGSPSLPEAVRARLLAKRDRRMTGEGVLVINAQRFRTQERNRDDARARLVAFVEGGLHAPIPRIATRPTRASKVRRLEAKRERSTIKQGRTRRDWD</sequence>
<dbReference type="PANTHER" id="PTHR47814:SF1">
    <property type="entry name" value="PEPTIDYL-TRNA HYDROLASE ARFB"/>
    <property type="match status" value="1"/>
</dbReference>
<dbReference type="RefSeq" id="WP_144812195.1">
    <property type="nucleotide sequence ID" value="NZ_VLKP01000002.1"/>
</dbReference>
<comment type="caution">
    <text evidence="3">The sequence shown here is derived from an EMBL/GenBank/DDBJ whole genome shotgun (WGS) entry which is preliminary data.</text>
</comment>